<keyword evidence="4" id="KW-1185">Reference proteome</keyword>
<feature type="domain" description="Thioredoxin" evidence="2">
    <location>
        <begin position="27"/>
        <end position="174"/>
    </location>
</feature>
<keyword evidence="1" id="KW-1133">Transmembrane helix</keyword>
<geneLocation type="plasmid" evidence="3 4">
    <name>megaplasmid pDF308</name>
</geneLocation>
<accession>D3PEK1</accession>
<feature type="transmembrane region" description="Helical" evidence="1">
    <location>
        <begin position="12"/>
        <end position="31"/>
    </location>
</feature>
<name>D3PEK1_DEFDS</name>
<dbReference type="Gene3D" id="3.40.30.10">
    <property type="entry name" value="Glutaredoxin"/>
    <property type="match status" value="1"/>
</dbReference>
<dbReference type="RefSeq" id="WP_013008888.1">
    <property type="nucleotide sequence ID" value="NC_013940.1"/>
</dbReference>
<reference evidence="3 4" key="1">
    <citation type="journal article" date="2010" name="DNA Res.">
        <title>Bacterial lifestyle in a deep-sea hydrothermal vent chimney revealed by the genome sequence of the thermophilic bacterium Deferribacter desulfuricans SSM1.</title>
        <authorList>
            <person name="Takaki Y."/>
            <person name="Shimamura S."/>
            <person name="Nakagawa S."/>
            <person name="Fukuhara Y."/>
            <person name="Horikawa H."/>
            <person name="Ankai A."/>
            <person name="Harada T."/>
            <person name="Hosoyama A."/>
            <person name="Oguchi A."/>
            <person name="Fukui S."/>
            <person name="Fujita N."/>
            <person name="Takami H."/>
            <person name="Takai K."/>
        </authorList>
    </citation>
    <scope>NUCLEOTIDE SEQUENCE [LARGE SCALE GENOMIC DNA]</scope>
    <source>
        <strain evidence="4">DSM 14783 / JCM 11476 / NBRC 101012 / SSM1</strain>
        <plasmid evidence="4">Plasmid megaplasmid pDF308</plasmid>
    </source>
</reference>
<dbReference type="PROSITE" id="PS51352">
    <property type="entry name" value="THIOREDOXIN_2"/>
    <property type="match status" value="1"/>
</dbReference>
<sequence>MILFTKLKFNKFLIILSLIIFIVSINIRTGFSNNDASIFGIGDNFYDEINLQVGLRGIKIPDITQELRGKPTVAVGVTTTCPFCREYVKTLSQLYPNYKGLINVMLCVVDFRNAKKYIDQYPEFVIFPASLTGFTRLTSVPYTVILDREGNVLAQYKGGLSGAYLKQILDYLVKNY</sequence>
<dbReference type="HOGENOM" id="CLU_1522741_0_0_0"/>
<dbReference type="InterPro" id="IPR013766">
    <property type="entry name" value="Thioredoxin_domain"/>
</dbReference>
<dbReference type="EMBL" id="AP011530">
    <property type="protein sequence ID" value="BAI81643.1"/>
    <property type="molecule type" value="Genomic_DNA"/>
</dbReference>
<keyword evidence="3" id="KW-0614">Plasmid</keyword>
<dbReference type="OrthoDB" id="9796554at2"/>
<evidence type="ECO:0000259" key="2">
    <source>
        <dbReference type="PROSITE" id="PS51352"/>
    </source>
</evidence>
<dbReference type="Proteomes" id="UP000001520">
    <property type="component" value="Plasmid megaplasmid pDF308"/>
</dbReference>
<dbReference type="InterPro" id="IPR036249">
    <property type="entry name" value="Thioredoxin-like_sf"/>
</dbReference>
<dbReference type="AlphaFoldDB" id="D3PEK1"/>
<dbReference type="KEGG" id="ddf:DEFDS_P015"/>
<keyword evidence="1" id="KW-0472">Membrane</keyword>
<keyword evidence="1" id="KW-0812">Transmembrane</keyword>
<proteinExistence type="predicted"/>
<dbReference type="SUPFAM" id="SSF52833">
    <property type="entry name" value="Thioredoxin-like"/>
    <property type="match status" value="1"/>
</dbReference>
<evidence type="ECO:0000313" key="3">
    <source>
        <dbReference type="EMBL" id="BAI81643.1"/>
    </source>
</evidence>
<evidence type="ECO:0000256" key="1">
    <source>
        <dbReference type="SAM" id="Phobius"/>
    </source>
</evidence>
<dbReference type="eggNOG" id="COG0526">
    <property type="taxonomic scope" value="Bacteria"/>
</dbReference>
<organism evidence="3 4">
    <name type="scientific">Deferribacter desulfuricans (strain DSM 14783 / JCM 11476 / NBRC 101012 / SSM1)</name>
    <dbReference type="NCBI Taxonomy" id="639282"/>
    <lineage>
        <taxon>Bacteria</taxon>
        <taxon>Pseudomonadati</taxon>
        <taxon>Deferribacterota</taxon>
        <taxon>Deferribacteres</taxon>
        <taxon>Deferribacterales</taxon>
        <taxon>Deferribacteraceae</taxon>
        <taxon>Deferribacter</taxon>
    </lineage>
</organism>
<evidence type="ECO:0000313" key="4">
    <source>
        <dbReference type="Proteomes" id="UP000001520"/>
    </source>
</evidence>
<protein>
    <recommendedName>
        <fullName evidence="2">Thioredoxin domain-containing protein</fullName>
    </recommendedName>
</protein>
<gene>
    <name evidence="3" type="ordered locus">DEFDS_P015</name>
</gene>